<evidence type="ECO:0000256" key="12">
    <source>
        <dbReference type="ARBA" id="ARBA00046827"/>
    </source>
</evidence>
<dbReference type="PANTHER" id="PTHR21731:SF0">
    <property type="entry name" value="SYNAPTONEMAL COMPLEX CENTRAL ELEMENT PROTEIN 1"/>
    <property type="match status" value="1"/>
</dbReference>
<proteinExistence type="inferred from homology"/>
<dbReference type="Proteomes" id="UP000472268">
    <property type="component" value="Chromosome 2"/>
</dbReference>
<accession>A0A673SZ86</accession>
<dbReference type="GO" id="GO:0007130">
    <property type="term" value="P:synaptonemal complex assembly"/>
    <property type="evidence" value="ECO:0007669"/>
    <property type="project" value="InterPro"/>
</dbReference>
<evidence type="ECO:0000256" key="4">
    <source>
        <dbReference type="ARBA" id="ARBA00022454"/>
    </source>
</evidence>
<keyword evidence="8" id="KW-0469">Meiosis</keyword>
<comment type="subcellular location">
    <subcellularLocation>
        <location evidence="2">Chromosome</location>
    </subcellularLocation>
    <subcellularLocation>
        <location evidence="1">Nucleus</location>
    </subcellularLocation>
</comment>
<dbReference type="AlphaFoldDB" id="A0A673SZ86"/>
<keyword evidence="6 13" id="KW-0175">Coiled coil</keyword>
<dbReference type="OMA" id="EFHKPEQ"/>
<evidence type="ECO:0000256" key="9">
    <source>
        <dbReference type="ARBA" id="ARBA00023306"/>
    </source>
</evidence>
<dbReference type="PANTHER" id="PTHR21731">
    <property type="entry name" value="SYNAPTONEMAL COMPLEX CENTRAL ELEMENT PROTEIN 1-LIKE"/>
    <property type="match status" value="1"/>
</dbReference>
<evidence type="ECO:0000256" key="8">
    <source>
        <dbReference type="ARBA" id="ARBA00023254"/>
    </source>
</evidence>
<dbReference type="Pfam" id="PF15233">
    <property type="entry name" value="SYCE1"/>
    <property type="match status" value="1"/>
</dbReference>
<gene>
    <name evidence="15" type="primary">SYCE1</name>
</gene>
<dbReference type="InterPro" id="IPR026676">
    <property type="entry name" value="SYCE1"/>
</dbReference>
<evidence type="ECO:0000256" key="10">
    <source>
        <dbReference type="ARBA" id="ARBA00039883"/>
    </source>
</evidence>
<feature type="coiled-coil region" evidence="13">
    <location>
        <begin position="242"/>
        <end position="287"/>
    </location>
</feature>
<dbReference type="RefSeq" id="XP_029773461.1">
    <property type="nucleotide sequence ID" value="XM_029917601.1"/>
</dbReference>
<evidence type="ECO:0000256" key="2">
    <source>
        <dbReference type="ARBA" id="ARBA00004286"/>
    </source>
</evidence>
<evidence type="ECO:0000256" key="13">
    <source>
        <dbReference type="SAM" id="Coils"/>
    </source>
</evidence>
<sequence length="330" mass="37666">MAGRLGPSSEERLAATGAAEKAGGQAKSSQKIEDLMEMVKKLQKAGSLEPRVEVLINRINEVQQAKKKASEELGEARTVWEALQKEMDSLSGEEVCLKEILNKKQETLRILRLHCREKESEAQRKQTILQECKMRISALNSQIEEEKNKQRQLRLDFEEQLEDLMGQHKDLWEFHRPEKMAQEIDALDSSKEQLLKEEKLMEAKLEDVKHRLCSQFGADGCSTITEGLFLRSQEAAAAVHLFEEENRKAQELLETAAQHHEQLQQKCQQLQQKRQRLKEELEKLGVQIPTQAQNKQEEGAGPGELANLKLLGVSEEKDPELPTKQGRMPF</sequence>
<keyword evidence="4" id="KW-0158">Chromosome</keyword>
<organism evidence="15 16">
    <name type="scientific">Suricata suricatta</name>
    <name type="common">Meerkat</name>
    <dbReference type="NCBI Taxonomy" id="37032"/>
    <lineage>
        <taxon>Eukaryota</taxon>
        <taxon>Metazoa</taxon>
        <taxon>Chordata</taxon>
        <taxon>Craniata</taxon>
        <taxon>Vertebrata</taxon>
        <taxon>Euteleostomi</taxon>
        <taxon>Mammalia</taxon>
        <taxon>Eutheria</taxon>
        <taxon>Laurasiatheria</taxon>
        <taxon>Carnivora</taxon>
        <taxon>Feliformia</taxon>
        <taxon>Herpestidae</taxon>
        <taxon>Suricata</taxon>
    </lineage>
</organism>
<dbReference type="Ensembl" id="ENSSSUT00005003013.1">
    <property type="protein sequence ID" value="ENSSSUP00005002575.1"/>
    <property type="gene ID" value="ENSSSUG00005001748.1"/>
</dbReference>
<evidence type="ECO:0000256" key="7">
    <source>
        <dbReference type="ARBA" id="ARBA00023242"/>
    </source>
</evidence>
<feature type="region of interest" description="Disordered" evidence="14">
    <location>
        <begin position="1"/>
        <end position="31"/>
    </location>
</feature>
<dbReference type="CTD" id="93426"/>
<reference evidence="15 16" key="1">
    <citation type="submission" date="2019-05" db="EMBL/GenBank/DDBJ databases">
        <title>A Chromosome-scale Meerkat (S. suricatta) Genome Assembly.</title>
        <authorList>
            <person name="Dudchenko O."/>
            <person name="Lieberman Aiden E."/>
            <person name="Tung J."/>
            <person name="Barreiro L.B."/>
            <person name="Clutton-Brock T.H."/>
        </authorList>
    </citation>
    <scope>NUCLEOTIDE SEQUENCE [LARGE SCALE GENOMIC DNA]</scope>
</reference>
<keyword evidence="9" id="KW-0131">Cell cycle</keyword>
<keyword evidence="7" id="KW-0539">Nucleus</keyword>
<evidence type="ECO:0000256" key="14">
    <source>
        <dbReference type="SAM" id="MobiDB-lite"/>
    </source>
</evidence>
<keyword evidence="16" id="KW-1185">Reference proteome</keyword>
<feature type="region of interest" description="Disordered" evidence="14">
    <location>
        <begin position="311"/>
        <end position="330"/>
    </location>
</feature>
<evidence type="ECO:0000256" key="1">
    <source>
        <dbReference type="ARBA" id="ARBA00004123"/>
    </source>
</evidence>
<reference evidence="15" key="2">
    <citation type="submission" date="2025-08" db="UniProtKB">
        <authorList>
            <consortium name="Ensembl"/>
        </authorList>
    </citation>
    <scope>IDENTIFICATION</scope>
</reference>
<evidence type="ECO:0000256" key="11">
    <source>
        <dbReference type="ARBA" id="ARBA00045754"/>
    </source>
</evidence>
<comment type="similarity">
    <text evidence="3">Belongs to the SYCE family.</text>
</comment>
<protein>
    <recommendedName>
        <fullName evidence="10">Synaptonemal complex central element protein 1</fullName>
    </recommendedName>
</protein>
<comment type="subunit">
    <text evidence="12">Homodimer. Found in a complex with SYCP1 and SYCE2. Interacts with SYCP1, SYCE2 and SYCE3. Interacts with SIX6OS1.</text>
</comment>
<feature type="coiled-coil region" evidence="13">
    <location>
        <begin position="129"/>
        <end position="211"/>
    </location>
</feature>
<name>A0A673SZ86_SURSU</name>
<dbReference type="OrthoDB" id="8931744at2759"/>
<comment type="function">
    <text evidence="11">Major component of the transverse central element of synaptonemal complexes (SCS), formed between homologous chromosomes during meiotic prophase. Requires SYCP1 in order to be incorporated into the central element. May have a role in the synaptonemal complex assembly, stabilization and recombination.</text>
</comment>
<keyword evidence="5" id="KW-0132">Cell division</keyword>
<evidence type="ECO:0000313" key="15">
    <source>
        <dbReference type="Ensembl" id="ENSSSUP00005002575.1"/>
    </source>
</evidence>
<dbReference type="GeneID" id="115274172"/>
<dbReference type="GO" id="GO:0000795">
    <property type="term" value="C:synaptonemal complex"/>
    <property type="evidence" value="ECO:0007669"/>
    <property type="project" value="InterPro"/>
</dbReference>
<evidence type="ECO:0000256" key="6">
    <source>
        <dbReference type="ARBA" id="ARBA00023054"/>
    </source>
</evidence>
<evidence type="ECO:0000313" key="16">
    <source>
        <dbReference type="Proteomes" id="UP000472268"/>
    </source>
</evidence>
<dbReference type="GO" id="GO:0051301">
    <property type="term" value="P:cell division"/>
    <property type="evidence" value="ECO:0007669"/>
    <property type="project" value="UniProtKB-KW"/>
</dbReference>
<evidence type="ECO:0000256" key="3">
    <source>
        <dbReference type="ARBA" id="ARBA00010094"/>
    </source>
</evidence>
<reference evidence="15" key="3">
    <citation type="submission" date="2025-09" db="UniProtKB">
        <authorList>
            <consortium name="Ensembl"/>
        </authorList>
    </citation>
    <scope>IDENTIFICATION</scope>
</reference>
<evidence type="ECO:0000256" key="5">
    <source>
        <dbReference type="ARBA" id="ARBA00022618"/>
    </source>
</evidence>